<comment type="similarity">
    <text evidence="2">Belongs to the pyruvoyl-dependent arginine decarboxylase family.</text>
</comment>
<keyword evidence="7" id="KW-0670">Pyruvate</keyword>
<comment type="caution">
    <text evidence="9">The sequence shown here is derived from an EMBL/GenBank/DDBJ whole genome shotgun (WGS) entry which is preliminary data.</text>
</comment>
<evidence type="ECO:0000256" key="7">
    <source>
        <dbReference type="ARBA" id="ARBA00023317"/>
    </source>
</evidence>
<dbReference type="InterPro" id="IPR002724">
    <property type="entry name" value="Pyruvoyl-dep_arg_deCO2ase"/>
</dbReference>
<dbReference type="NCBIfam" id="TIGR00286">
    <property type="entry name" value="pyruvoyl-dependent arginine decarboxylase"/>
    <property type="match status" value="1"/>
</dbReference>
<gene>
    <name evidence="9" type="ORF">E6K79_00015</name>
</gene>
<evidence type="ECO:0000256" key="1">
    <source>
        <dbReference type="ARBA" id="ARBA00001928"/>
    </source>
</evidence>
<evidence type="ECO:0000256" key="2">
    <source>
        <dbReference type="ARBA" id="ARBA00008611"/>
    </source>
</evidence>
<dbReference type="EC" id="4.1.1.19" evidence="3"/>
<proteinExistence type="inferred from homology"/>
<dbReference type="InterPro" id="IPR016105">
    <property type="entry name" value="Pyr-dep_his/arg-deCO2ase_sand"/>
</dbReference>
<keyword evidence="6 9" id="KW-0456">Lyase</keyword>
<accession>A0A538TUM6</accession>
<dbReference type="PIRSF" id="PIRSF005216">
    <property type="entry name" value="Pyruvoyl-dep_arg_deCO2ase"/>
    <property type="match status" value="1"/>
</dbReference>
<dbReference type="PANTHER" id="PTHR40438:SF1">
    <property type="entry name" value="PYRUVOYL-DEPENDENT ARGININE DECARBOXYLASE"/>
    <property type="match status" value="1"/>
</dbReference>
<evidence type="ECO:0000256" key="3">
    <source>
        <dbReference type="ARBA" id="ARBA00012426"/>
    </source>
</evidence>
<dbReference type="Proteomes" id="UP000317691">
    <property type="component" value="Unassembled WGS sequence"/>
</dbReference>
<dbReference type="InterPro" id="IPR016104">
    <property type="entry name" value="Pyr-dep_his/arg-deCO2ase"/>
</dbReference>
<evidence type="ECO:0000313" key="9">
    <source>
        <dbReference type="EMBL" id="TMQ67334.1"/>
    </source>
</evidence>
<dbReference type="GO" id="GO:0006527">
    <property type="term" value="P:L-arginine catabolic process"/>
    <property type="evidence" value="ECO:0007669"/>
    <property type="project" value="InterPro"/>
</dbReference>
<dbReference type="PANTHER" id="PTHR40438">
    <property type="entry name" value="PYRUVOYL-DEPENDENT ARGININE DECARBOXYLASE"/>
    <property type="match status" value="1"/>
</dbReference>
<keyword evidence="5" id="KW-0210">Decarboxylase</keyword>
<protein>
    <recommendedName>
        <fullName evidence="4">Pyruvoyl-dependent arginine decarboxylase AaxB</fullName>
        <ecNumber evidence="3">4.1.1.19</ecNumber>
    </recommendedName>
</protein>
<comment type="cofactor">
    <cofactor evidence="1">
        <name>pyruvate</name>
        <dbReference type="ChEBI" id="CHEBI:15361"/>
    </cofactor>
</comment>
<dbReference type="Gene3D" id="3.50.20.10">
    <property type="entry name" value="Pyruvoyl-Dependent Histidine Decarboxylase, subunit B"/>
    <property type="match status" value="1"/>
</dbReference>
<evidence type="ECO:0000256" key="4">
    <source>
        <dbReference type="ARBA" id="ARBA00014727"/>
    </source>
</evidence>
<evidence type="ECO:0000313" key="10">
    <source>
        <dbReference type="Proteomes" id="UP000317691"/>
    </source>
</evidence>
<dbReference type="SFLD" id="SFLDG01170">
    <property type="entry name" value="Pyruvoyl-dependent_arginine_de"/>
    <property type="match status" value="1"/>
</dbReference>
<dbReference type="HAMAP" id="MF_01404">
    <property type="entry name" value="PvlArgDC"/>
    <property type="match status" value="1"/>
</dbReference>
<name>A0A538TUM6_UNCEI</name>
<organism evidence="9 10">
    <name type="scientific">Eiseniibacteriota bacterium</name>
    <dbReference type="NCBI Taxonomy" id="2212470"/>
    <lineage>
        <taxon>Bacteria</taxon>
        <taxon>Candidatus Eiseniibacteriota</taxon>
    </lineage>
</organism>
<dbReference type="SFLD" id="SFLDS00055">
    <property type="entry name" value="Pyruvoyl-Dependent_Histidine/A"/>
    <property type="match status" value="1"/>
</dbReference>
<evidence type="ECO:0000256" key="5">
    <source>
        <dbReference type="ARBA" id="ARBA00022793"/>
    </source>
</evidence>
<evidence type="ECO:0000256" key="8">
    <source>
        <dbReference type="ARBA" id="ARBA00049309"/>
    </source>
</evidence>
<dbReference type="AlphaFoldDB" id="A0A538TUM6"/>
<dbReference type="EMBL" id="VBOZ01000001">
    <property type="protein sequence ID" value="TMQ67334.1"/>
    <property type="molecule type" value="Genomic_DNA"/>
</dbReference>
<dbReference type="Pfam" id="PF01862">
    <property type="entry name" value="PvlArgDC"/>
    <property type="match status" value="1"/>
</dbReference>
<reference evidence="9 10" key="1">
    <citation type="journal article" date="2019" name="Nat. Microbiol.">
        <title>Mediterranean grassland soil C-N compound turnover is dependent on rainfall and depth, and is mediated by genomically divergent microorganisms.</title>
        <authorList>
            <person name="Diamond S."/>
            <person name="Andeer P.F."/>
            <person name="Li Z."/>
            <person name="Crits-Christoph A."/>
            <person name="Burstein D."/>
            <person name="Anantharaman K."/>
            <person name="Lane K.R."/>
            <person name="Thomas B.C."/>
            <person name="Pan C."/>
            <person name="Northen T.R."/>
            <person name="Banfield J.F."/>
        </authorList>
    </citation>
    <scope>NUCLEOTIDE SEQUENCE [LARGE SCALE GENOMIC DNA]</scope>
    <source>
        <strain evidence="9">WS_9</strain>
    </source>
</reference>
<comment type="catalytic activity">
    <reaction evidence="8">
        <text>L-arginine + H(+) = agmatine + CO2</text>
        <dbReference type="Rhea" id="RHEA:17641"/>
        <dbReference type="ChEBI" id="CHEBI:15378"/>
        <dbReference type="ChEBI" id="CHEBI:16526"/>
        <dbReference type="ChEBI" id="CHEBI:32682"/>
        <dbReference type="ChEBI" id="CHEBI:58145"/>
        <dbReference type="EC" id="4.1.1.19"/>
    </reaction>
</comment>
<dbReference type="GO" id="GO:0008792">
    <property type="term" value="F:arginine decarboxylase activity"/>
    <property type="evidence" value="ECO:0007669"/>
    <property type="project" value="UniProtKB-EC"/>
</dbReference>
<evidence type="ECO:0000256" key="6">
    <source>
        <dbReference type="ARBA" id="ARBA00023239"/>
    </source>
</evidence>
<sequence>MKRTTDTTLPGGPKTATVFPDVDRRRVLEGLTLIPTKIFFTKGVGSHRDELRSFELALKDAGIERLNLVHVSSIYPPLCKIISKEEGSKLIAPGSIAFCVMARQASNEMRRLIAASIGCALPADKNTYGYLSEHHAYGQTDEVAGEFAEDMAASMLASTLGVEFDENANWDEKEQVFKISGDIVRTFNVTQSAVISSKGWTTVVAAGVFIF</sequence>
<dbReference type="SUPFAM" id="SSF56271">
    <property type="entry name" value="Pyruvoyl-dependent histidine and arginine decarboxylases"/>
    <property type="match status" value="1"/>
</dbReference>